<protein>
    <submittedName>
        <fullName evidence="2">Uncharacterized protein</fullName>
    </submittedName>
</protein>
<dbReference type="EMBL" id="JACCJC010000038">
    <property type="protein sequence ID" value="KAF6233411.1"/>
    <property type="molecule type" value="Genomic_DNA"/>
</dbReference>
<gene>
    <name evidence="2" type="ORF">HO173_008343</name>
</gene>
<evidence type="ECO:0000256" key="1">
    <source>
        <dbReference type="SAM" id="MobiDB-lite"/>
    </source>
</evidence>
<proteinExistence type="predicted"/>
<comment type="caution">
    <text evidence="2">The sequence shown here is derived from an EMBL/GenBank/DDBJ whole genome shotgun (WGS) entry which is preliminary data.</text>
</comment>
<dbReference type="GeneID" id="59289999"/>
<dbReference type="RefSeq" id="XP_037162829.1">
    <property type="nucleotide sequence ID" value="XM_037310243.1"/>
</dbReference>
<feature type="region of interest" description="Disordered" evidence="1">
    <location>
        <begin position="1"/>
        <end position="20"/>
    </location>
</feature>
<keyword evidence="3" id="KW-1185">Reference proteome</keyword>
<organism evidence="2 3">
    <name type="scientific">Letharia columbiana</name>
    <dbReference type="NCBI Taxonomy" id="112416"/>
    <lineage>
        <taxon>Eukaryota</taxon>
        <taxon>Fungi</taxon>
        <taxon>Dikarya</taxon>
        <taxon>Ascomycota</taxon>
        <taxon>Pezizomycotina</taxon>
        <taxon>Lecanoromycetes</taxon>
        <taxon>OSLEUM clade</taxon>
        <taxon>Lecanoromycetidae</taxon>
        <taxon>Lecanorales</taxon>
        <taxon>Lecanorineae</taxon>
        <taxon>Parmeliaceae</taxon>
        <taxon>Letharia</taxon>
    </lineage>
</organism>
<dbReference type="AlphaFoldDB" id="A0A8H6FRL4"/>
<sequence>MRGPWFPQPSRDVSSQVTDLLGPGKMESGIELHSGVPGTWLLVTFFEQRAGAIERLQIRRHSALIGAANRVGDMRLQERLTGEAPNRRVDP</sequence>
<dbReference type="Proteomes" id="UP000578531">
    <property type="component" value="Unassembled WGS sequence"/>
</dbReference>
<accession>A0A8H6FRL4</accession>
<evidence type="ECO:0000313" key="2">
    <source>
        <dbReference type="EMBL" id="KAF6233411.1"/>
    </source>
</evidence>
<name>A0A8H6FRL4_9LECA</name>
<evidence type="ECO:0000313" key="3">
    <source>
        <dbReference type="Proteomes" id="UP000578531"/>
    </source>
</evidence>
<reference evidence="2 3" key="1">
    <citation type="journal article" date="2020" name="Genomics">
        <title>Complete, high-quality genomes from long-read metagenomic sequencing of two wolf lichen thalli reveals enigmatic genome architecture.</title>
        <authorList>
            <person name="McKenzie S.K."/>
            <person name="Walston R.F."/>
            <person name="Allen J.L."/>
        </authorList>
    </citation>
    <scope>NUCLEOTIDE SEQUENCE [LARGE SCALE GENOMIC DNA]</scope>
    <source>
        <strain evidence="2">WasteWater2</strain>
    </source>
</reference>